<proteinExistence type="predicted"/>
<organism evidence="3 4">
    <name type="scientific">Methanoculleus palmolei</name>
    <dbReference type="NCBI Taxonomy" id="72612"/>
    <lineage>
        <taxon>Archaea</taxon>
        <taxon>Methanobacteriati</taxon>
        <taxon>Methanobacteriota</taxon>
        <taxon>Stenosarchaea group</taxon>
        <taxon>Methanomicrobia</taxon>
        <taxon>Methanomicrobiales</taxon>
        <taxon>Methanomicrobiaceae</taxon>
        <taxon>Methanoculleus</taxon>
    </lineage>
</organism>
<dbReference type="PROSITE" id="PS50850">
    <property type="entry name" value="MFS"/>
    <property type="match status" value="1"/>
</dbReference>
<gene>
    <name evidence="3" type="ORF">R6Y95_03750</name>
</gene>
<sequence length="430" mass="44246">MPDAPEIFGMPAEKGRWGLVALGLLINLCLGSIYSWSVFVSPLAAYFTATLGREVTAGEVLLPFSVFLAFFAVAMPLTGKYIERYGPRRVTIVGGLLTGLGWLLASTATSVEALYVVYGVIGGLGVGIAYGVPVAVATRWFPDRRGLAVGLTLLGFGFSAFVTANAAGALIAAYGVMATFRVFGAALIAVLVLAALPLRFPPGGWRPKGWSPPPPGVGTAPISECDRRAMLRTGAFYGLFACYFIGCLAGLAAISIAKPVGTEVAGVEAGLATVLVGFFAVFNGIGRPAFGSLADRITPQKAAMLTFVLIAAASVLMWLVPGVPAYVLAFAVLWGCLGGWLAIAPTATASYFGTCDYPRCYGVVFLAYGAGAIAGPQLAGFVREATGTYLGVFPLVAALAAVGFAAAWLLMRPPAGVPGSVPPAGAPVEK</sequence>
<feature type="transmembrane region" description="Helical" evidence="1">
    <location>
        <begin position="388"/>
        <end position="410"/>
    </location>
</feature>
<dbReference type="CDD" id="cd17353">
    <property type="entry name" value="MFS_OFA_like"/>
    <property type="match status" value="1"/>
</dbReference>
<keyword evidence="1" id="KW-0812">Transmembrane</keyword>
<dbReference type="InterPro" id="IPR020846">
    <property type="entry name" value="MFS_dom"/>
</dbReference>
<feature type="transmembrane region" description="Helical" evidence="1">
    <location>
        <begin position="180"/>
        <end position="198"/>
    </location>
</feature>
<feature type="transmembrane region" description="Helical" evidence="1">
    <location>
        <begin position="115"/>
        <end position="136"/>
    </location>
</feature>
<feature type="transmembrane region" description="Helical" evidence="1">
    <location>
        <begin position="17"/>
        <end position="40"/>
    </location>
</feature>
<dbReference type="SUPFAM" id="SSF103473">
    <property type="entry name" value="MFS general substrate transporter"/>
    <property type="match status" value="1"/>
</dbReference>
<reference evidence="3 4" key="1">
    <citation type="submission" date="2023-10" db="EMBL/GenBank/DDBJ databases">
        <title>The complete genome sequence of Methanoculleus palmolei DSM 4273.</title>
        <authorList>
            <person name="Lai S.-J."/>
            <person name="You Y.-T."/>
            <person name="Chen S.-C."/>
        </authorList>
    </citation>
    <scope>NUCLEOTIDE SEQUENCE [LARGE SCALE GENOMIC DNA]</scope>
    <source>
        <strain evidence="3 4">DSM 4273</strain>
    </source>
</reference>
<dbReference type="PANTHER" id="PTHR11360">
    <property type="entry name" value="MONOCARBOXYLATE TRANSPORTER"/>
    <property type="match status" value="1"/>
</dbReference>
<evidence type="ECO:0000313" key="3">
    <source>
        <dbReference type="EMBL" id="WOX56455.1"/>
    </source>
</evidence>
<dbReference type="Proteomes" id="UP001626603">
    <property type="component" value="Chromosome"/>
</dbReference>
<dbReference type="EMBL" id="CP137641">
    <property type="protein sequence ID" value="WOX56455.1"/>
    <property type="molecule type" value="Genomic_DNA"/>
</dbReference>
<feature type="transmembrane region" description="Helical" evidence="1">
    <location>
        <begin position="148"/>
        <end position="174"/>
    </location>
</feature>
<dbReference type="InterPro" id="IPR036259">
    <property type="entry name" value="MFS_trans_sf"/>
</dbReference>
<keyword evidence="4" id="KW-1185">Reference proteome</keyword>
<accession>A0ABD8AAA2</accession>
<evidence type="ECO:0000256" key="1">
    <source>
        <dbReference type="SAM" id="Phobius"/>
    </source>
</evidence>
<keyword evidence="1" id="KW-1133">Transmembrane helix</keyword>
<dbReference type="Gene3D" id="1.20.1250.20">
    <property type="entry name" value="MFS general substrate transporter like domains"/>
    <property type="match status" value="2"/>
</dbReference>
<feature type="transmembrane region" description="Helical" evidence="1">
    <location>
        <begin position="326"/>
        <end position="348"/>
    </location>
</feature>
<dbReference type="InterPro" id="IPR050327">
    <property type="entry name" value="Proton-linked_MCT"/>
</dbReference>
<dbReference type="AlphaFoldDB" id="A0ABD8AAA2"/>
<dbReference type="Pfam" id="PF07690">
    <property type="entry name" value="MFS_1"/>
    <property type="match status" value="1"/>
</dbReference>
<evidence type="ECO:0000259" key="2">
    <source>
        <dbReference type="PROSITE" id="PS50850"/>
    </source>
</evidence>
<feature type="transmembrane region" description="Helical" evidence="1">
    <location>
        <begin position="302"/>
        <end position="320"/>
    </location>
</feature>
<keyword evidence="1" id="KW-0472">Membrane</keyword>
<feature type="transmembrane region" description="Helical" evidence="1">
    <location>
        <begin position="60"/>
        <end position="78"/>
    </location>
</feature>
<feature type="transmembrane region" description="Helical" evidence="1">
    <location>
        <begin position="236"/>
        <end position="257"/>
    </location>
</feature>
<feature type="domain" description="Major facilitator superfamily (MFS) profile" evidence="2">
    <location>
        <begin position="16"/>
        <end position="415"/>
    </location>
</feature>
<feature type="transmembrane region" description="Helical" evidence="1">
    <location>
        <begin position="360"/>
        <end position="382"/>
    </location>
</feature>
<protein>
    <submittedName>
        <fullName evidence="3">OFA family MFS transporter</fullName>
    </submittedName>
</protein>
<feature type="transmembrane region" description="Helical" evidence="1">
    <location>
        <begin position="90"/>
        <end position="109"/>
    </location>
</feature>
<evidence type="ECO:0000313" key="4">
    <source>
        <dbReference type="Proteomes" id="UP001626603"/>
    </source>
</evidence>
<dbReference type="PANTHER" id="PTHR11360:SF304">
    <property type="entry name" value="MFS DOMAIN-CONTAINING PROTEIN"/>
    <property type="match status" value="1"/>
</dbReference>
<dbReference type="InterPro" id="IPR011701">
    <property type="entry name" value="MFS"/>
</dbReference>
<feature type="transmembrane region" description="Helical" evidence="1">
    <location>
        <begin position="269"/>
        <end position="290"/>
    </location>
</feature>
<name>A0ABD8AAA2_9EURY</name>